<evidence type="ECO:0000256" key="1">
    <source>
        <dbReference type="ARBA" id="ARBA00001971"/>
    </source>
</evidence>
<keyword evidence="8 10" id="KW-0503">Monooxygenase</keyword>
<keyword evidence="4 9" id="KW-0349">Heme</keyword>
<proteinExistence type="inferred from homology"/>
<dbReference type="Gene3D" id="1.10.630.10">
    <property type="entry name" value="Cytochrome P450"/>
    <property type="match status" value="1"/>
</dbReference>
<dbReference type="AlphaFoldDB" id="A0A5M3MN08"/>
<keyword evidence="5 9" id="KW-0479">Metal-binding</keyword>
<keyword evidence="6 10" id="KW-0560">Oxidoreductase</keyword>
<evidence type="ECO:0000256" key="7">
    <source>
        <dbReference type="ARBA" id="ARBA00023004"/>
    </source>
</evidence>
<evidence type="ECO:0000256" key="2">
    <source>
        <dbReference type="ARBA" id="ARBA00005179"/>
    </source>
</evidence>
<comment type="caution">
    <text evidence="11">The sequence shown here is derived from an EMBL/GenBank/DDBJ whole genome shotgun (WGS) entry which is preliminary data.</text>
</comment>
<protein>
    <submittedName>
        <fullName evidence="11">Cytochrome P450</fullName>
    </submittedName>
</protein>
<organism evidence="11 12">
    <name type="scientific">Coniophora puteana (strain RWD-64-598)</name>
    <name type="common">Brown rot fungus</name>
    <dbReference type="NCBI Taxonomy" id="741705"/>
    <lineage>
        <taxon>Eukaryota</taxon>
        <taxon>Fungi</taxon>
        <taxon>Dikarya</taxon>
        <taxon>Basidiomycota</taxon>
        <taxon>Agaricomycotina</taxon>
        <taxon>Agaricomycetes</taxon>
        <taxon>Agaricomycetidae</taxon>
        <taxon>Boletales</taxon>
        <taxon>Coniophorineae</taxon>
        <taxon>Coniophoraceae</taxon>
        <taxon>Coniophora</taxon>
    </lineage>
</organism>
<dbReference type="GeneID" id="19210467"/>
<accession>A0A5M3MN08</accession>
<dbReference type="InterPro" id="IPR001128">
    <property type="entry name" value="Cyt_P450"/>
</dbReference>
<comment type="similarity">
    <text evidence="3 10">Belongs to the cytochrome P450 family.</text>
</comment>
<dbReference type="KEGG" id="cput:CONPUDRAFT_82746"/>
<dbReference type="SUPFAM" id="SSF48264">
    <property type="entry name" value="Cytochrome P450"/>
    <property type="match status" value="1"/>
</dbReference>
<evidence type="ECO:0000256" key="5">
    <source>
        <dbReference type="ARBA" id="ARBA00022723"/>
    </source>
</evidence>
<evidence type="ECO:0000256" key="4">
    <source>
        <dbReference type="ARBA" id="ARBA00022617"/>
    </source>
</evidence>
<dbReference type="GO" id="GO:0016705">
    <property type="term" value="F:oxidoreductase activity, acting on paired donors, with incorporation or reduction of molecular oxygen"/>
    <property type="evidence" value="ECO:0007669"/>
    <property type="project" value="InterPro"/>
</dbReference>
<dbReference type="GO" id="GO:0004497">
    <property type="term" value="F:monooxygenase activity"/>
    <property type="evidence" value="ECO:0007669"/>
    <property type="project" value="UniProtKB-KW"/>
</dbReference>
<dbReference type="PRINTS" id="PR00385">
    <property type="entry name" value="P450"/>
</dbReference>
<dbReference type="Proteomes" id="UP000053558">
    <property type="component" value="Unassembled WGS sequence"/>
</dbReference>
<gene>
    <name evidence="11" type="ORF">CONPUDRAFT_82746</name>
</gene>
<evidence type="ECO:0000256" key="9">
    <source>
        <dbReference type="PIRSR" id="PIRSR602401-1"/>
    </source>
</evidence>
<dbReference type="RefSeq" id="XP_007769491.1">
    <property type="nucleotide sequence ID" value="XM_007771301.1"/>
</dbReference>
<dbReference type="OrthoDB" id="1055148at2759"/>
<dbReference type="PROSITE" id="PS00086">
    <property type="entry name" value="CYTOCHROME_P450"/>
    <property type="match status" value="1"/>
</dbReference>
<dbReference type="InterPro" id="IPR002401">
    <property type="entry name" value="Cyt_P450_E_grp-I"/>
</dbReference>
<dbReference type="GO" id="GO:0020037">
    <property type="term" value="F:heme binding"/>
    <property type="evidence" value="ECO:0007669"/>
    <property type="project" value="InterPro"/>
</dbReference>
<keyword evidence="7 9" id="KW-0408">Iron</keyword>
<comment type="pathway">
    <text evidence="2">Secondary metabolite biosynthesis.</text>
</comment>
<dbReference type="CDD" id="cd11065">
    <property type="entry name" value="CYP64-like"/>
    <property type="match status" value="1"/>
</dbReference>
<dbReference type="PANTHER" id="PTHR46300">
    <property type="entry name" value="P450, PUTATIVE (EUROFUNG)-RELATED-RELATED"/>
    <property type="match status" value="1"/>
</dbReference>
<evidence type="ECO:0000256" key="10">
    <source>
        <dbReference type="RuleBase" id="RU000461"/>
    </source>
</evidence>
<evidence type="ECO:0000256" key="3">
    <source>
        <dbReference type="ARBA" id="ARBA00010617"/>
    </source>
</evidence>
<keyword evidence="12" id="KW-1185">Reference proteome</keyword>
<comment type="cofactor">
    <cofactor evidence="1 9">
        <name>heme</name>
        <dbReference type="ChEBI" id="CHEBI:30413"/>
    </cofactor>
</comment>
<name>A0A5M3MN08_CONPW</name>
<evidence type="ECO:0000256" key="8">
    <source>
        <dbReference type="ARBA" id="ARBA00023033"/>
    </source>
</evidence>
<dbReference type="GO" id="GO:0005506">
    <property type="term" value="F:iron ion binding"/>
    <property type="evidence" value="ECO:0007669"/>
    <property type="project" value="InterPro"/>
</dbReference>
<sequence length="515" mass="58055">MSFPVPFLSLKELFWLSCVLVSTYAFLRGRSSRTSIPHPPGPRGIPFIGSLLSVHPTRPYTTFAKWKAQYGDLVYCTLAGQPVLVINSERVARDLMDKRSHIYSDRPQVSHDIYLGITSKTTQLPYGAQWRMHSKLIQKVLKRDAAQAHCDTHLRLAIALLSDLYTDPSSFEEHFHKLTASNILRITYGYDMTSHNDPFCTPMVELVERLKAGMATVRMLTLSAFPILQKIPPWIPGASWQWNAHRLRGLTVQCGDEPFDWVQEQIDQGKTPPHSMVSDLLQDDDVSADHMTYMKAIKDAAGTMFIAGFETTYTTLLAFFLTMVLHPDVQRRAQEEIDRCIGQGSLPVFKNRDELPYVEAVLREVMRMYVMLPLGLPHSTSSEDVYDGFFIPKGTIVLPNAWLMVREDSRWTSTDVFDPSRHLTASGDLAFTSTTEISGSAAFGFGRRKCPGRFMAENTLWITIASILAAFTISPAKGSETRRSVEMKDGFARTPVAFPCNIKPRMGYEELLGRL</sequence>
<dbReference type="EMBL" id="JH711579">
    <property type="protein sequence ID" value="EIW80562.1"/>
    <property type="molecule type" value="Genomic_DNA"/>
</dbReference>
<dbReference type="InterPro" id="IPR050364">
    <property type="entry name" value="Cytochrome_P450_fung"/>
</dbReference>
<feature type="binding site" description="axial binding residue" evidence="9">
    <location>
        <position position="450"/>
    </location>
    <ligand>
        <name>heme</name>
        <dbReference type="ChEBI" id="CHEBI:30413"/>
    </ligand>
    <ligandPart>
        <name>Fe</name>
        <dbReference type="ChEBI" id="CHEBI:18248"/>
    </ligandPart>
</feature>
<evidence type="ECO:0000313" key="12">
    <source>
        <dbReference type="Proteomes" id="UP000053558"/>
    </source>
</evidence>
<dbReference type="PANTHER" id="PTHR46300:SF7">
    <property type="entry name" value="P450, PUTATIVE (EUROFUNG)-RELATED"/>
    <property type="match status" value="1"/>
</dbReference>
<dbReference type="InterPro" id="IPR036396">
    <property type="entry name" value="Cyt_P450_sf"/>
</dbReference>
<dbReference type="Pfam" id="PF00067">
    <property type="entry name" value="p450"/>
    <property type="match status" value="1"/>
</dbReference>
<evidence type="ECO:0000256" key="6">
    <source>
        <dbReference type="ARBA" id="ARBA00023002"/>
    </source>
</evidence>
<dbReference type="OMA" id="QWAMLYM"/>
<dbReference type="InterPro" id="IPR017972">
    <property type="entry name" value="Cyt_P450_CS"/>
</dbReference>
<evidence type="ECO:0000313" key="11">
    <source>
        <dbReference type="EMBL" id="EIW80562.1"/>
    </source>
</evidence>
<reference evidence="12" key="1">
    <citation type="journal article" date="2012" name="Science">
        <title>The Paleozoic origin of enzymatic lignin decomposition reconstructed from 31 fungal genomes.</title>
        <authorList>
            <person name="Floudas D."/>
            <person name="Binder M."/>
            <person name="Riley R."/>
            <person name="Barry K."/>
            <person name="Blanchette R.A."/>
            <person name="Henrissat B."/>
            <person name="Martinez A.T."/>
            <person name="Otillar R."/>
            <person name="Spatafora J.W."/>
            <person name="Yadav J.S."/>
            <person name="Aerts A."/>
            <person name="Benoit I."/>
            <person name="Boyd A."/>
            <person name="Carlson A."/>
            <person name="Copeland A."/>
            <person name="Coutinho P.M."/>
            <person name="de Vries R.P."/>
            <person name="Ferreira P."/>
            <person name="Findley K."/>
            <person name="Foster B."/>
            <person name="Gaskell J."/>
            <person name="Glotzer D."/>
            <person name="Gorecki P."/>
            <person name="Heitman J."/>
            <person name="Hesse C."/>
            <person name="Hori C."/>
            <person name="Igarashi K."/>
            <person name="Jurgens J.A."/>
            <person name="Kallen N."/>
            <person name="Kersten P."/>
            <person name="Kohler A."/>
            <person name="Kuees U."/>
            <person name="Kumar T.K.A."/>
            <person name="Kuo A."/>
            <person name="LaButti K."/>
            <person name="Larrondo L.F."/>
            <person name="Lindquist E."/>
            <person name="Ling A."/>
            <person name="Lombard V."/>
            <person name="Lucas S."/>
            <person name="Lundell T."/>
            <person name="Martin R."/>
            <person name="McLaughlin D.J."/>
            <person name="Morgenstern I."/>
            <person name="Morin E."/>
            <person name="Murat C."/>
            <person name="Nagy L.G."/>
            <person name="Nolan M."/>
            <person name="Ohm R.A."/>
            <person name="Patyshakuliyeva A."/>
            <person name="Rokas A."/>
            <person name="Ruiz-Duenas F.J."/>
            <person name="Sabat G."/>
            <person name="Salamov A."/>
            <person name="Samejima M."/>
            <person name="Schmutz J."/>
            <person name="Slot J.C."/>
            <person name="St John F."/>
            <person name="Stenlid J."/>
            <person name="Sun H."/>
            <person name="Sun S."/>
            <person name="Syed K."/>
            <person name="Tsang A."/>
            <person name="Wiebenga A."/>
            <person name="Young D."/>
            <person name="Pisabarro A."/>
            <person name="Eastwood D.C."/>
            <person name="Martin F."/>
            <person name="Cullen D."/>
            <person name="Grigoriev I.V."/>
            <person name="Hibbett D.S."/>
        </authorList>
    </citation>
    <scope>NUCLEOTIDE SEQUENCE [LARGE SCALE GENOMIC DNA]</scope>
    <source>
        <strain evidence="12">RWD-64-598 SS2</strain>
    </source>
</reference>
<dbReference type="PRINTS" id="PR00463">
    <property type="entry name" value="EP450I"/>
</dbReference>